<name>A0A6V7SG01_PLAVN</name>
<proteinExistence type="predicted"/>
<dbReference type="Pfam" id="PF09592">
    <property type="entry name" value="DUF2031"/>
    <property type="match status" value="1"/>
</dbReference>
<accession>A0A6V7SG01</accession>
<organism evidence="1 2">
    <name type="scientific">Plasmodium vinckei</name>
    <dbReference type="NCBI Taxonomy" id="5860"/>
    <lineage>
        <taxon>Eukaryota</taxon>
        <taxon>Sar</taxon>
        <taxon>Alveolata</taxon>
        <taxon>Apicomplexa</taxon>
        <taxon>Aconoidasida</taxon>
        <taxon>Haemosporida</taxon>
        <taxon>Plasmodiidae</taxon>
        <taxon>Plasmodium</taxon>
        <taxon>Plasmodium (Vinckeia)</taxon>
    </lineage>
</organism>
<dbReference type="EMBL" id="LR865424">
    <property type="protein sequence ID" value="CAD2097312.1"/>
    <property type="molecule type" value="Genomic_DNA"/>
</dbReference>
<evidence type="ECO:0000313" key="1">
    <source>
        <dbReference type="EMBL" id="CAD2097312.1"/>
    </source>
</evidence>
<gene>
    <name evidence="1" type="ORF">PVSEL_0301820</name>
</gene>
<dbReference type="VEuPathDB" id="PlasmoDB:PVSEL_0301820"/>
<protein>
    <submittedName>
        <fullName evidence="1">Fam-b protein</fullName>
    </submittedName>
</protein>
<sequence>MNTNEFYYNGIILYKRENIYLERNIINFRNNRILTDADNQFDLYDLYDFYQSTSSFANHFNDYNDEEEDIIHL</sequence>
<dbReference type="AlphaFoldDB" id="A0A6V7SG01"/>
<dbReference type="Proteomes" id="UP000515697">
    <property type="component" value="Chromosome PVSEL_03"/>
</dbReference>
<evidence type="ECO:0000313" key="2">
    <source>
        <dbReference type="Proteomes" id="UP000515697"/>
    </source>
</evidence>
<dbReference type="InterPro" id="IPR006484">
    <property type="entry name" value="PYST_B"/>
</dbReference>
<reference evidence="1 2" key="1">
    <citation type="submission" date="2020-08" db="EMBL/GenBank/DDBJ databases">
        <authorList>
            <person name="Ramaprasad A."/>
        </authorList>
    </citation>
    <scope>NUCLEOTIDE SEQUENCE [LARGE SCALE GENOMIC DNA]</scope>
</reference>